<feature type="compositionally biased region" description="Pro residues" evidence="1">
    <location>
        <begin position="432"/>
        <end position="444"/>
    </location>
</feature>
<feature type="compositionally biased region" description="Acidic residues" evidence="1">
    <location>
        <begin position="404"/>
        <end position="418"/>
    </location>
</feature>
<feature type="region of interest" description="Disordered" evidence="1">
    <location>
        <begin position="250"/>
        <end position="278"/>
    </location>
</feature>
<feature type="region of interest" description="Disordered" evidence="1">
    <location>
        <begin position="154"/>
        <end position="208"/>
    </location>
</feature>
<feature type="region of interest" description="Disordered" evidence="1">
    <location>
        <begin position="1"/>
        <end position="49"/>
    </location>
</feature>
<dbReference type="PANTHER" id="PTHR35711:SF1">
    <property type="entry name" value="ECTODERMAL, ISOFORM F"/>
    <property type="match status" value="1"/>
</dbReference>
<feature type="region of interest" description="Disordered" evidence="1">
    <location>
        <begin position="296"/>
        <end position="543"/>
    </location>
</feature>
<feature type="compositionally biased region" description="Basic residues" evidence="1">
    <location>
        <begin position="7"/>
        <end position="17"/>
    </location>
</feature>
<sequence length="798" mass="89142">MPIPWLRFKRQGTKPTRRSTSPPPGQSQTPSSTSTGVTTSARSSRVSSIVIQTRGTEQVTAWLNGQTDDAIVALRDEQQRAVQEKRKIPPTQGTQAVLRWKDSPSPNALNEVLRARDKARSDTLSRRPTTLRPPPPTLPMLAFQPLGDMIADAGLGFDDNVEPNDPKKTCPETQLGASLKPKSAGKRPEKETRPSPKEAPPRPKSRLYIIPKMYREPIRDFSDKEDDDDDADILPLASGLPSRAREIEIPLRSSATSHQQTQVGRTRNVDDHEEEEAQTLPIRAGRMMRSRMVDIETRTVSLNVPEMDITDESRPRAPAGSTIHEEAEEEGSSTDFKYEMLPEAEEEEEEEQELEEDTDTDLEYEAVPKDEGDGSDADLKDKTVPEVEEPEPAPVYQSRWSPDSSDDEQQEDEEEEEEHGSTTCGVSIDITPPTPPSAPSPPPTNRSMEQEDDDDDDDEEGFHACLDAWSHMLTNHSSVTPPLRQQQTTAAAVQSTSSAPSDERPPQDNRYLTVPHRSSRRPRASEEWQISVIDDDNEDDSDDEYYYDEEGTCRPDSPRAAPHLTLLKTALSLPESTPFERLRTLLASNASIARYLVLNLIPSPALPPHIIPRSDAIEPSELRASETSRDLYAGALQALLSIRWPSDGVGQHLPRVLEDVRTVQDLQRRLPPWEILLRPDIMDAMALDHLRKLLPAGLRAEKRMSYAHVARLARVMPLAEVGQCPDTDHVICAGKAEQFVRLVETGGITRQQLLTPGAVRAVLGIRRGKERTQETVRRRRLEGNGPTPLRSLMYDDEN</sequence>
<evidence type="ECO:0000313" key="3">
    <source>
        <dbReference type="Proteomes" id="UP000272025"/>
    </source>
</evidence>
<gene>
    <name evidence="2" type="ORF">SODALDRAFT_332215</name>
</gene>
<reference evidence="2 3" key="1">
    <citation type="journal article" date="2018" name="Mol. Ecol.">
        <title>The obligate alkalophilic soda-lake fungus Sodiomyces alkalinus has shifted to a protein diet.</title>
        <authorList>
            <person name="Grum-Grzhimaylo A.A."/>
            <person name="Falkoski D.L."/>
            <person name="van den Heuvel J."/>
            <person name="Valero-Jimenez C.A."/>
            <person name="Min B."/>
            <person name="Choi I.G."/>
            <person name="Lipzen A."/>
            <person name="Daum C.G."/>
            <person name="Aanen D.K."/>
            <person name="Tsang A."/>
            <person name="Henrissat B."/>
            <person name="Bilanenko E.N."/>
            <person name="de Vries R.P."/>
            <person name="van Kan J.A.L."/>
            <person name="Grigoriev I.V."/>
            <person name="Debets A.J.M."/>
        </authorList>
    </citation>
    <scope>NUCLEOTIDE SEQUENCE [LARGE SCALE GENOMIC DNA]</scope>
    <source>
        <strain evidence="2 3">F11</strain>
    </source>
</reference>
<feature type="compositionally biased region" description="Acidic residues" evidence="1">
    <location>
        <begin position="342"/>
        <end position="364"/>
    </location>
</feature>
<feature type="compositionally biased region" description="Polar residues" evidence="1">
    <location>
        <begin position="253"/>
        <end position="265"/>
    </location>
</feature>
<feature type="compositionally biased region" description="Basic and acidic residues" evidence="1">
    <location>
        <begin position="366"/>
        <end position="385"/>
    </location>
</feature>
<feature type="region of interest" description="Disordered" evidence="1">
    <location>
        <begin position="81"/>
        <end position="140"/>
    </location>
</feature>
<dbReference type="EMBL" id="ML119053">
    <property type="protein sequence ID" value="ROT40055.1"/>
    <property type="molecule type" value="Genomic_DNA"/>
</dbReference>
<feature type="region of interest" description="Disordered" evidence="1">
    <location>
        <begin position="220"/>
        <end position="239"/>
    </location>
</feature>
<feature type="compositionally biased region" description="Low complexity" evidence="1">
    <location>
        <begin position="485"/>
        <end position="500"/>
    </location>
</feature>
<proteinExistence type="predicted"/>
<dbReference type="AlphaFoldDB" id="A0A3N2Q0B6"/>
<keyword evidence="3" id="KW-1185">Reference proteome</keyword>
<evidence type="ECO:0000256" key="1">
    <source>
        <dbReference type="SAM" id="MobiDB-lite"/>
    </source>
</evidence>
<feature type="compositionally biased region" description="Acidic residues" evidence="1">
    <location>
        <begin position="450"/>
        <end position="460"/>
    </location>
</feature>
<feature type="compositionally biased region" description="Basic and acidic residues" evidence="1">
    <location>
        <begin position="113"/>
        <end position="125"/>
    </location>
</feature>
<feature type="compositionally biased region" description="Low complexity" evidence="1">
    <location>
        <begin position="26"/>
        <end position="49"/>
    </location>
</feature>
<feature type="compositionally biased region" description="Polar residues" evidence="1">
    <location>
        <begin position="472"/>
        <end position="484"/>
    </location>
</feature>
<dbReference type="RefSeq" id="XP_028467861.1">
    <property type="nucleotide sequence ID" value="XM_028611648.1"/>
</dbReference>
<dbReference type="GeneID" id="39580126"/>
<dbReference type="Proteomes" id="UP000272025">
    <property type="component" value="Unassembled WGS sequence"/>
</dbReference>
<protein>
    <submittedName>
        <fullName evidence="2">Uncharacterized protein</fullName>
    </submittedName>
</protein>
<name>A0A3N2Q0B6_SODAK</name>
<feature type="compositionally biased region" description="Basic and acidic residues" evidence="1">
    <location>
        <begin position="186"/>
        <end position="201"/>
    </location>
</feature>
<feature type="compositionally biased region" description="Acidic residues" evidence="1">
    <location>
        <begin position="223"/>
        <end position="232"/>
    </location>
</feature>
<organism evidence="2 3">
    <name type="scientific">Sodiomyces alkalinus (strain CBS 110278 / VKM F-3762 / F11)</name>
    <name type="common">Alkaliphilic filamentous fungus</name>
    <dbReference type="NCBI Taxonomy" id="1314773"/>
    <lineage>
        <taxon>Eukaryota</taxon>
        <taxon>Fungi</taxon>
        <taxon>Dikarya</taxon>
        <taxon>Ascomycota</taxon>
        <taxon>Pezizomycotina</taxon>
        <taxon>Sordariomycetes</taxon>
        <taxon>Hypocreomycetidae</taxon>
        <taxon>Glomerellales</taxon>
        <taxon>Plectosphaerellaceae</taxon>
        <taxon>Sodiomyces</taxon>
    </lineage>
</organism>
<feature type="compositionally biased region" description="Acidic residues" evidence="1">
    <location>
        <begin position="533"/>
        <end position="543"/>
    </location>
</feature>
<evidence type="ECO:0000313" key="2">
    <source>
        <dbReference type="EMBL" id="ROT40055.1"/>
    </source>
</evidence>
<dbReference type="STRING" id="1314773.A0A3N2Q0B6"/>
<dbReference type="PANTHER" id="PTHR35711">
    <property type="entry name" value="EXPRESSED PROTEIN"/>
    <property type="match status" value="1"/>
</dbReference>
<accession>A0A3N2Q0B6</accession>
<feature type="region of interest" description="Disordered" evidence="1">
    <location>
        <begin position="773"/>
        <end position="798"/>
    </location>
</feature>